<organism evidence="2">
    <name type="scientific">Schizaphis graminum</name>
    <name type="common">Green bug aphid</name>
    <dbReference type="NCBI Taxonomy" id="13262"/>
    <lineage>
        <taxon>Eukaryota</taxon>
        <taxon>Metazoa</taxon>
        <taxon>Ecdysozoa</taxon>
        <taxon>Arthropoda</taxon>
        <taxon>Hexapoda</taxon>
        <taxon>Insecta</taxon>
        <taxon>Pterygota</taxon>
        <taxon>Neoptera</taxon>
        <taxon>Paraneoptera</taxon>
        <taxon>Hemiptera</taxon>
        <taxon>Sternorrhyncha</taxon>
        <taxon>Aphidomorpha</taxon>
        <taxon>Aphidoidea</taxon>
        <taxon>Aphididae</taxon>
        <taxon>Aphidini</taxon>
        <taxon>Schizaphis</taxon>
    </lineage>
</organism>
<evidence type="ECO:0000259" key="1">
    <source>
        <dbReference type="Pfam" id="PF10551"/>
    </source>
</evidence>
<sequence>MNITTNKDENFLFCNDLIDNIIGFSTDTNLKALCDVTKVYMDGTFKSCTKYFLQLFTIHGFRNGLYVPLVFLILPNKTLETYTKAFQCIVSYCTSLKLNFQPTEIFVDFEVAIHMSVKCVWPNAIIRGCRFHLAQSWWRKIQQLGLSKVYKSSNNDISDYLKCVFGLPFLKPEEVFDCFIDDLMTIKPVNTTVDKFCDYLLKTYIEQDALFPPNIWAEFAATTNRTTNSCESYHAKLNASISAAHPNIFVLIEILLGIQSEIYVSLRSSATQPVKKTVEKENFLREKMLSFTSGELTRLNFVKEVSFKFIP</sequence>
<dbReference type="PANTHER" id="PTHR47160">
    <property type="entry name" value="PUTATIVE-RELATED"/>
    <property type="match status" value="1"/>
</dbReference>
<protein>
    <recommendedName>
        <fullName evidence="1">MULE transposase domain-containing protein</fullName>
    </recommendedName>
</protein>
<feature type="domain" description="MULE transposase" evidence="1">
    <location>
        <begin position="39"/>
        <end position="135"/>
    </location>
</feature>
<reference evidence="2" key="1">
    <citation type="submission" date="2018-04" db="EMBL/GenBank/DDBJ databases">
        <title>Transcriptome of Schizaphis graminum biotype I.</title>
        <authorList>
            <person name="Scully E.D."/>
            <person name="Geib S.M."/>
            <person name="Palmer N.A."/>
            <person name="Koch K."/>
            <person name="Bradshaw J."/>
            <person name="Heng-Moss T."/>
            <person name="Sarath G."/>
        </authorList>
    </citation>
    <scope>NUCLEOTIDE SEQUENCE</scope>
</reference>
<evidence type="ECO:0000313" key="2">
    <source>
        <dbReference type="EMBL" id="MBY24425.1"/>
    </source>
</evidence>
<gene>
    <name evidence="2" type="ORF">g.9681</name>
</gene>
<dbReference type="Pfam" id="PF10551">
    <property type="entry name" value="MULE"/>
    <property type="match status" value="1"/>
</dbReference>
<name>A0A2S2P4T0_SCHGA</name>
<dbReference type="EMBL" id="GGMR01011806">
    <property type="protein sequence ID" value="MBY24425.1"/>
    <property type="molecule type" value="Transcribed_RNA"/>
</dbReference>
<dbReference type="PANTHER" id="PTHR47160:SF10">
    <property type="entry name" value="MULE TRANSPOSASE DOMAIN-CONTAINING PROTEIN"/>
    <property type="match status" value="1"/>
</dbReference>
<dbReference type="InterPro" id="IPR018289">
    <property type="entry name" value="MULE_transposase_dom"/>
</dbReference>
<proteinExistence type="predicted"/>
<dbReference type="AlphaFoldDB" id="A0A2S2P4T0"/>
<accession>A0A2S2P4T0</accession>